<comment type="similarity">
    <text evidence="2">Belongs to the autoinducer-2 exporter (AI-2E) (TC 2.A.86) family.</text>
</comment>
<organism evidence="7 8">
    <name type="scientific">Virgibacillus siamensis</name>
    <dbReference type="NCBI Taxonomy" id="480071"/>
    <lineage>
        <taxon>Bacteria</taxon>
        <taxon>Bacillati</taxon>
        <taxon>Bacillota</taxon>
        <taxon>Bacilli</taxon>
        <taxon>Bacillales</taxon>
        <taxon>Bacillaceae</taxon>
        <taxon>Virgibacillus</taxon>
    </lineage>
</organism>
<evidence type="ECO:0000313" key="8">
    <source>
        <dbReference type="Proteomes" id="UP001500866"/>
    </source>
</evidence>
<feature type="transmembrane region" description="Helical" evidence="6">
    <location>
        <begin position="75"/>
        <end position="96"/>
    </location>
</feature>
<comment type="subcellular location">
    <subcellularLocation>
        <location evidence="1">Membrane</location>
        <topology evidence="1">Multi-pass membrane protein</topology>
    </subcellularLocation>
</comment>
<gene>
    <name evidence="7" type="ORF">GCM10009001_27600</name>
</gene>
<dbReference type="Pfam" id="PF01594">
    <property type="entry name" value="AI-2E_transport"/>
    <property type="match status" value="1"/>
</dbReference>
<evidence type="ECO:0000256" key="2">
    <source>
        <dbReference type="ARBA" id="ARBA00009773"/>
    </source>
</evidence>
<feature type="transmembrane region" description="Helical" evidence="6">
    <location>
        <begin position="7"/>
        <end position="25"/>
    </location>
</feature>
<keyword evidence="4 6" id="KW-1133">Transmembrane helix</keyword>
<feature type="transmembrane region" description="Helical" evidence="6">
    <location>
        <begin position="37"/>
        <end position="55"/>
    </location>
</feature>
<keyword evidence="5 6" id="KW-0472">Membrane</keyword>
<proteinExistence type="inferred from homology"/>
<dbReference type="Proteomes" id="UP001500866">
    <property type="component" value="Unassembled WGS sequence"/>
</dbReference>
<keyword evidence="3 6" id="KW-0812">Transmembrane</keyword>
<comment type="caution">
    <text evidence="7">The sequence shown here is derived from an EMBL/GenBank/DDBJ whole genome shotgun (WGS) entry which is preliminary data.</text>
</comment>
<evidence type="ECO:0000256" key="4">
    <source>
        <dbReference type="ARBA" id="ARBA00022989"/>
    </source>
</evidence>
<reference evidence="8" key="1">
    <citation type="journal article" date="2019" name="Int. J. Syst. Evol. Microbiol.">
        <title>The Global Catalogue of Microorganisms (GCM) 10K type strain sequencing project: providing services to taxonomists for standard genome sequencing and annotation.</title>
        <authorList>
            <consortium name="The Broad Institute Genomics Platform"/>
            <consortium name="The Broad Institute Genome Sequencing Center for Infectious Disease"/>
            <person name="Wu L."/>
            <person name="Ma J."/>
        </authorList>
    </citation>
    <scope>NUCLEOTIDE SEQUENCE [LARGE SCALE GENOMIC DNA]</scope>
    <source>
        <strain evidence="8">JCM 15395</strain>
    </source>
</reference>
<dbReference type="EMBL" id="BAAADS010000018">
    <property type="protein sequence ID" value="GAA0608729.1"/>
    <property type="molecule type" value="Genomic_DNA"/>
</dbReference>
<keyword evidence="8" id="KW-1185">Reference proteome</keyword>
<sequence length="204" mass="23013">MWIRHPFFKYMTGAILVVIFIFFLGQIDFFLAPFKKVVATLLFPIIIAGLLYYILNPAVKLLSKPKYIPKPVAILLVYAIIGMLVFLAGHFAGGVISQQFEQFSKQIPNKIEQLANETKHLVNSSQFGSFSFQELKQKAVSYSSNLLSGIGSNISQIISLIAGIATTLVIVPFILFYFLKEDHKFASLMEKLIPDNHYEEGKKF</sequence>
<protein>
    <recommendedName>
        <fullName evidence="9">AI-2E family transporter</fullName>
    </recommendedName>
</protein>
<evidence type="ECO:0000256" key="5">
    <source>
        <dbReference type="ARBA" id="ARBA00023136"/>
    </source>
</evidence>
<name>A0ABP3RF74_9BACI</name>
<accession>A0ABP3RF74</accession>
<evidence type="ECO:0000256" key="3">
    <source>
        <dbReference type="ARBA" id="ARBA00022692"/>
    </source>
</evidence>
<evidence type="ECO:0000256" key="1">
    <source>
        <dbReference type="ARBA" id="ARBA00004141"/>
    </source>
</evidence>
<dbReference type="InterPro" id="IPR002549">
    <property type="entry name" value="AI-2E-like"/>
</dbReference>
<evidence type="ECO:0008006" key="9">
    <source>
        <dbReference type="Google" id="ProtNLM"/>
    </source>
</evidence>
<feature type="transmembrane region" description="Helical" evidence="6">
    <location>
        <begin position="157"/>
        <end position="179"/>
    </location>
</feature>
<evidence type="ECO:0000256" key="6">
    <source>
        <dbReference type="SAM" id="Phobius"/>
    </source>
</evidence>
<evidence type="ECO:0000313" key="7">
    <source>
        <dbReference type="EMBL" id="GAA0608729.1"/>
    </source>
</evidence>